<dbReference type="AlphaFoldDB" id="A0A2K1JBP5"/>
<evidence type="ECO:0000313" key="2">
    <source>
        <dbReference type="EMBL" id="PNR38937.1"/>
    </source>
</evidence>
<sequence length="552" mass="61052">MECMLSGNQIKSLNRAVNCLYRVGSELLIEVLPDKLSLRTLNSAWSAFLSVSFKGQFFDAFHVHTPAACSVLLKSVCTVFRTPPGAMENLTIILADKDANKLQWNIQCANGIRKTYWITCNNNTEMQNVLVERNSFPSHLVIKPRDLSRLLGHFQSSLHEITLIATEPISTDMDLDSEAKAIELKSYIDPARDVTDGALHTQLWIDPSEELSAYTHKGPPVDVTFSVKELKAFMAFCEGAEADMHMYFDKAGKPVLLAPRFGLDDSAHSDFDATLVLATMMSSQLHGGDESTGQALDAANQNSAGPSPREGSQGGAISNDSARRGTMTPGSAHRSDETAIWSDLSGSERRASVSERRTSINQPTPAPHAPQNFQDSEDARQNPQDSEDARHNLLDSEDEHRNLPDSEDARHNLLDSEDERRNLPDTGDASEEIPTLHRHEPASARRKRLRKLLERDSSPDASPIQVFPEAGLRPLREPEVLGRGGASWQEPPRHTFQRNVPGGQSEDEVPHPRGTTTWEDNSSDVDYDDDTGDADDDFCVPTTPPERRSLID</sequence>
<dbReference type="GO" id="GO:0000076">
    <property type="term" value="P:DNA replication checkpoint signaling"/>
    <property type="evidence" value="ECO:0000318"/>
    <property type="project" value="GO_Central"/>
</dbReference>
<dbReference type="Gramene" id="Pp3c15_2650V3.4">
    <property type="protein sequence ID" value="Pp3c15_2650V3.4"/>
    <property type="gene ID" value="Pp3c15_2650"/>
</dbReference>
<dbReference type="PaxDb" id="3218-PP1S124_86V6.1"/>
<dbReference type="EnsemblPlants" id="Pp3c15_2650V3.1">
    <property type="protein sequence ID" value="Pp3c15_2650V3.1"/>
    <property type="gene ID" value="Pp3c15_2650"/>
</dbReference>
<dbReference type="SUPFAM" id="SSF55979">
    <property type="entry name" value="DNA clamp"/>
    <property type="match status" value="1"/>
</dbReference>
<dbReference type="EMBL" id="ABEU02000015">
    <property type="protein sequence ID" value="PNR38937.1"/>
    <property type="molecule type" value="Genomic_DNA"/>
</dbReference>
<dbReference type="Gramene" id="Pp3c15_2650V3.3">
    <property type="protein sequence ID" value="Pp3c15_2650V3.3"/>
    <property type="gene ID" value="Pp3c15_2650"/>
</dbReference>
<feature type="compositionally biased region" description="Polar residues" evidence="1">
    <location>
        <begin position="285"/>
        <end position="305"/>
    </location>
</feature>
<feature type="region of interest" description="Disordered" evidence="1">
    <location>
        <begin position="285"/>
        <end position="447"/>
    </location>
</feature>
<dbReference type="InterPro" id="IPR046938">
    <property type="entry name" value="DNA_clamp_sf"/>
</dbReference>
<dbReference type="Pfam" id="PF04139">
    <property type="entry name" value="Rad9"/>
    <property type="match status" value="1"/>
</dbReference>
<dbReference type="EnsemblPlants" id="Pp3c15_2650V3.3">
    <property type="protein sequence ID" value="Pp3c15_2650V3.3"/>
    <property type="gene ID" value="Pp3c15_2650"/>
</dbReference>
<dbReference type="GO" id="GO:0031573">
    <property type="term" value="P:mitotic intra-S DNA damage checkpoint signaling"/>
    <property type="evidence" value="ECO:0000318"/>
    <property type="project" value="GO_Central"/>
</dbReference>
<feature type="compositionally biased region" description="Acidic residues" evidence="1">
    <location>
        <begin position="521"/>
        <end position="538"/>
    </location>
</feature>
<dbReference type="GO" id="GO:0006281">
    <property type="term" value="P:DNA repair"/>
    <property type="evidence" value="ECO:0000318"/>
    <property type="project" value="GO_Central"/>
</dbReference>
<dbReference type="Gene3D" id="3.70.10.10">
    <property type="match status" value="1"/>
</dbReference>
<dbReference type="OrthoDB" id="60092at2759"/>
<dbReference type="EnsemblPlants" id="Pp3c15_2650V3.2">
    <property type="protein sequence ID" value="Pp3c15_2650V3.2"/>
    <property type="gene ID" value="Pp3c15_2650"/>
</dbReference>
<dbReference type="PANTHER" id="PTHR15237">
    <property type="entry name" value="DNA REPAIR PROTEIN RAD9"/>
    <property type="match status" value="1"/>
</dbReference>
<evidence type="ECO:0008006" key="5">
    <source>
        <dbReference type="Google" id="ProtNLM"/>
    </source>
</evidence>
<dbReference type="PANTHER" id="PTHR15237:SF0">
    <property type="entry name" value="CELL CYCLE CHECKPOINT CONTROL PROTEIN"/>
    <property type="match status" value="1"/>
</dbReference>
<dbReference type="GO" id="GO:0071479">
    <property type="term" value="P:cellular response to ionizing radiation"/>
    <property type="evidence" value="ECO:0000318"/>
    <property type="project" value="GO_Central"/>
</dbReference>
<dbReference type="RefSeq" id="XP_024396841.1">
    <property type="nucleotide sequence ID" value="XM_024541073.2"/>
</dbReference>
<evidence type="ECO:0000313" key="3">
    <source>
        <dbReference type="EnsemblPlants" id="Pp3c15_2650V3.1"/>
    </source>
</evidence>
<evidence type="ECO:0000256" key="1">
    <source>
        <dbReference type="SAM" id="MobiDB-lite"/>
    </source>
</evidence>
<proteinExistence type="predicted"/>
<dbReference type="GO" id="GO:0030896">
    <property type="term" value="C:checkpoint clamp complex"/>
    <property type="evidence" value="ECO:0000318"/>
    <property type="project" value="GO_Central"/>
</dbReference>
<dbReference type="EnsemblPlants" id="Pp3c15_2650V3.5">
    <property type="protein sequence ID" value="Pp3c15_2650V3.5"/>
    <property type="gene ID" value="Pp3c15_2650"/>
</dbReference>
<dbReference type="GeneID" id="112292514"/>
<reference evidence="3" key="3">
    <citation type="submission" date="2020-12" db="UniProtKB">
        <authorList>
            <consortium name="EnsemblPlants"/>
        </authorList>
    </citation>
    <scope>IDENTIFICATION</scope>
</reference>
<dbReference type="FunCoup" id="A0A2K1JBP5">
    <property type="interactions" value="2707"/>
</dbReference>
<feature type="compositionally biased region" description="Basic and acidic residues" evidence="1">
    <location>
        <begin position="434"/>
        <end position="443"/>
    </location>
</feature>
<dbReference type="EnsemblPlants" id="Pp3c15_2650V3.6">
    <property type="protein sequence ID" value="Pp3c15_2650V3.6"/>
    <property type="gene ID" value="Pp3c15_2650"/>
</dbReference>
<dbReference type="Gramene" id="Pp3c15_2650V3.7">
    <property type="protein sequence ID" value="Pp3c15_2650V3.7"/>
    <property type="gene ID" value="Pp3c15_2650"/>
</dbReference>
<dbReference type="FunFam" id="3.70.10.10:FF:000012">
    <property type="entry name" value="cell cycle checkpoint control protein RAD9A"/>
    <property type="match status" value="1"/>
</dbReference>
<dbReference type="Gramene" id="Pp3c15_2650V3.6">
    <property type="protein sequence ID" value="Pp3c15_2650V3.6"/>
    <property type="gene ID" value="Pp3c15_2650"/>
</dbReference>
<dbReference type="RefSeq" id="XP_024396842.1">
    <property type="nucleotide sequence ID" value="XM_024541074.2"/>
</dbReference>
<organism evidence="2">
    <name type="scientific">Physcomitrium patens</name>
    <name type="common">Spreading-leaved earth moss</name>
    <name type="synonym">Physcomitrella patens</name>
    <dbReference type="NCBI Taxonomy" id="3218"/>
    <lineage>
        <taxon>Eukaryota</taxon>
        <taxon>Viridiplantae</taxon>
        <taxon>Streptophyta</taxon>
        <taxon>Embryophyta</taxon>
        <taxon>Bryophyta</taxon>
        <taxon>Bryophytina</taxon>
        <taxon>Bryopsida</taxon>
        <taxon>Funariidae</taxon>
        <taxon>Funariales</taxon>
        <taxon>Funariaceae</taxon>
        <taxon>Physcomitrium</taxon>
    </lineage>
</organism>
<keyword evidence="4" id="KW-1185">Reference proteome</keyword>
<gene>
    <name evidence="3" type="primary">LOC112292514</name>
    <name evidence="2" type="ORF">PHYPA_019215</name>
</gene>
<dbReference type="KEGG" id="ppp:112292514"/>
<dbReference type="RefSeq" id="XP_024396844.1">
    <property type="nucleotide sequence ID" value="XM_024541076.2"/>
</dbReference>
<feature type="compositionally biased region" description="Basic and acidic residues" evidence="1">
    <location>
        <begin position="346"/>
        <end position="358"/>
    </location>
</feature>
<dbReference type="InterPro" id="IPR007268">
    <property type="entry name" value="Rad9/Ddc1"/>
</dbReference>
<reference evidence="2 4" key="1">
    <citation type="journal article" date="2008" name="Science">
        <title>The Physcomitrella genome reveals evolutionary insights into the conquest of land by plants.</title>
        <authorList>
            <person name="Rensing S."/>
            <person name="Lang D."/>
            <person name="Zimmer A."/>
            <person name="Terry A."/>
            <person name="Salamov A."/>
            <person name="Shapiro H."/>
            <person name="Nishiyama T."/>
            <person name="Perroud P.-F."/>
            <person name="Lindquist E."/>
            <person name="Kamisugi Y."/>
            <person name="Tanahashi T."/>
            <person name="Sakakibara K."/>
            <person name="Fujita T."/>
            <person name="Oishi K."/>
            <person name="Shin-I T."/>
            <person name="Kuroki Y."/>
            <person name="Toyoda A."/>
            <person name="Suzuki Y."/>
            <person name="Hashimoto A."/>
            <person name="Yamaguchi K."/>
            <person name="Sugano A."/>
            <person name="Kohara Y."/>
            <person name="Fujiyama A."/>
            <person name="Anterola A."/>
            <person name="Aoki S."/>
            <person name="Ashton N."/>
            <person name="Barbazuk W.B."/>
            <person name="Barker E."/>
            <person name="Bennetzen J."/>
            <person name="Bezanilla M."/>
            <person name="Blankenship R."/>
            <person name="Cho S.H."/>
            <person name="Dutcher S."/>
            <person name="Estelle M."/>
            <person name="Fawcett J.A."/>
            <person name="Gundlach H."/>
            <person name="Hanada K."/>
            <person name="Heyl A."/>
            <person name="Hicks K.A."/>
            <person name="Hugh J."/>
            <person name="Lohr M."/>
            <person name="Mayer K."/>
            <person name="Melkozernov A."/>
            <person name="Murata T."/>
            <person name="Nelson D."/>
            <person name="Pils B."/>
            <person name="Prigge M."/>
            <person name="Reiss B."/>
            <person name="Renner T."/>
            <person name="Rombauts S."/>
            <person name="Rushton P."/>
            <person name="Sanderfoot A."/>
            <person name="Schween G."/>
            <person name="Shiu S.-H."/>
            <person name="Stueber K."/>
            <person name="Theodoulou F.L."/>
            <person name="Tu H."/>
            <person name="Van de Peer Y."/>
            <person name="Verrier P.J."/>
            <person name="Waters E."/>
            <person name="Wood A."/>
            <person name="Yang L."/>
            <person name="Cove D."/>
            <person name="Cuming A."/>
            <person name="Hasebe M."/>
            <person name="Lucas S."/>
            <person name="Mishler D.B."/>
            <person name="Reski R."/>
            <person name="Grigoriev I."/>
            <person name="Quatrano R.S."/>
            <person name="Boore J.L."/>
        </authorList>
    </citation>
    <scope>NUCLEOTIDE SEQUENCE [LARGE SCALE GENOMIC DNA]</scope>
    <source>
        <strain evidence="3 4">cv. Gransden 2004</strain>
    </source>
</reference>
<name>A0A2K1JBP5_PHYPA</name>
<reference evidence="2 4" key="2">
    <citation type="journal article" date="2018" name="Plant J.">
        <title>The Physcomitrella patens chromosome-scale assembly reveals moss genome structure and evolution.</title>
        <authorList>
            <person name="Lang D."/>
            <person name="Ullrich K.K."/>
            <person name="Murat F."/>
            <person name="Fuchs J."/>
            <person name="Jenkins J."/>
            <person name="Haas F.B."/>
            <person name="Piednoel M."/>
            <person name="Gundlach H."/>
            <person name="Van Bel M."/>
            <person name="Meyberg R."/>
            <person name="Vives C."/>
            <person name="Morata J."/>
            <person name="Symeonidi A."/>
            <person name="Hiss M."/>
            <person name="Muchero W."/>
            <person name="Kamisugi Y."/>
            <person name="Saleh O."/>
            <person name="Blanc G."/>
            <person name="Decker E.L."/>
            <person name="van Gessel N."/>
            <person name="Grimwood J."/>
            <person name="Hayes R.D."/>
            <person name="Graham S.W."/>
            <person name="Gunter L.E."/>
            <person name="McDaniel S.F."/>
            <person name="Hoernstein S.N.W."/>
            <person name="Larsson A."/>
            <person name="Li F.W."/>
            <person name="Perroud P.F."/>
            <person name="Phillips J."/>
            <person name="Ranjan P."/>
            <person name="Rokshar D.S."/>
            <person name="Rothfels C.J."/>
            <person name="Schneider L."/>
            <person name="Shu S."/>
            <person name="Stevenson D.W."/>
            <person name="Thummler F."/>
            <person name="Tillich M."/>
            <person name="Villarreal Aguilar J.C."/>
            <person name="Widiez T."/>
            <person name="Wong G.K."/>
            <person name="Wymore A."/>
            <person name="Zhang Y."/>
            <person name="Zimmer A.D."/>
            <person name="Quatrano R.S."/>
            <person name="Mayer K.F.X."/>
            <person name="Goodstein D."/>
            <person name="Casacuberta J.M."/>
            <person name="Vandepoele K."/>
            <person name="Reski R."/>
            <person name="Cuming A.C."/>
            <person name="Tuskan G.A."/>
            <person name="Maumus F."/>
            <person name="Salse J."/>
            <person name="Schmutz J."/>
            <person name="Rensing S.A."/>
        </authorList>
    </citation>
    <scope>NUCLEOTIDE SEQUENCE [LARGE SCALE GENOMIC DNA]</scope>
    <source>
        <strain evidence="3 4">cv. Gransden 2004</strain>
    </source>
</reference>
<dbReference type="Gramene" id="Pp3c15_2650V3.2">
    <property type="protein sequence ID" value="Pp3c15_2650V3.2"/>
    <property type="gene ID" value="Pp3c15_2650"/>
</dbReference>
<dbReference type="EnsemblPlants" id="Pp3c15_2650V3.4">
    <property type="protein sequence ID" value="Pp3c15_2650V3.4"/>
    <property type="gene ID" value="Pp3c15_2650"/>
</dbReference>
<evidence type="ECO:0000313" key="4">
    <source>
        <dbReference type="Proteomes" id="UP000006727"/>
    </source>
</evidence>
<protein>
    <recommendedName>
        <fullName evidence="5">Cell cycle checkpoint control protein RAD9A</fullName>
    </recommendedName>
</protein>
<dbReference type="EnsemblPlants" id="Pp3c15_2650V3.7">
    <property type="protein sequence ID" value="Pp3c15_2650V3.7"/>
    <property type="gene ID" value="Pp3c15_2650"/>
</dbReference>
<feature type="region of interest" description="Disordered" evidence="1">
    <location>
        <begin position="481"/>
        <end position="552"/>
    </location>
</feature>
<accession>A0A2K1JBP5</accession>
<dbReference type="STRING" id="3218.A0A2K1JBP5"/>
<feature type="compositionally biased region" description="Basic and acidic residues" evidence="1">
    <location>
        <begin position="387"/>
        <end position="423"/>
    </location>
</feature>
<dbReference type="Gramene" id="Pp3c15_2650V3.5">
    <property type="protein sequence ID" value="Pp3c15_2650V3.5"/>
    <property type="gene ID" value="Pp3c15_2650"/>
</dbReference>
<dbReference type="Gramene" id="Pp3c15_2650V3.1">
    <property type="protein sequence ID" value="Pp3c15_2650V3.1"/>
    <property type="gene ID" value="Pp3c15_2650"/>
</dbReference>
<dbReference type="RefSeq" id="XP_024396843.1">
    <property type="nucleotide sequence ID" value="XM_024541075.2"/>
</dbReference>
<dbReference type="Proteomes" id="UP000006727">
    <property type="component" value="Chromosome 15"/>
</dbReference>